<name>A0A9Q0BLH0_9MUSC</name>
<reference evidence="2" key="1">
    <citation type="journal article" date="2023" name="Genome Biol. Evol.">
        <title>Long-read-based Genome Assembly of Drosophila gunungcola Reveals Fewer Chemosensory Genes in Flower-breeding Species.</title>
        <authorList>
            <person name="Negi A."/>
            <person name="Liao B.Y."/>
            <person name="Yeh S.D."/>
        </authorList>
    </citation>
    <scope>NUCLEOTIDE SEQUENCE</scope>
    <source>
        <strain evidence="2">Sukarami</strain>
    </source>
</reference>
<proteinExistence type="predicted"/>
<dbReference type="AlphaFoldDB" id="A0A9Q0BLH0"/>
<evidence type="ECO:0000313" key="2">
    <source>
        <dbReference type="EMBL" id="KAI8036246.1"/>
    </source>
</evidence>
<feature type="compositionally biased region" description="Low complexity" evidence="1">
    <location>
        <begin position="32"/>
        <end position="44"/>
    </location>
</feature>
<feature type="region of interest" description="Disordered" evidence="1">
    <location>
        <begin position="1"/>
        <end position="50"/>
    </location>
</feature>
<gene>
    <name evidence="2" type="ORF">M5D96_010839</name>
</gene>
<feature type="compositionally biased region" description="Polar residues" evidence="1">
    <location>
        <begin position="1"/>
        <end position="12"/>
    </location>
</feature>
<sequence length="50" mass="5033">MSGIGPSQSNKHPSLPQDPLATSDFPWPGPIASGVSVDGSSASSTHRDDG</sequence>
<organism evidence="2 3">
    <name type="scientific">Drosophila gunungcola</name>
    <name type="common">fruit fly</name>
    <dbReference type="NCBI Taxonomy" id="103775"/>
    <lineage>
        <taxon>Eukaryota</taxon>
        <taxon>Metazoa</taxon>
        <taxon>Ecdysozoa</taxon>
        <taxon>Arthropoda</taxon>
        <taxon>Hexapoda</taxon>
        <taxon>Insecta</taxon>
        <taxon>Pterygota</taxon>
        <taxon>Neoptera</taxon>
        <taxon>Endopterygota</taxon>
        <taxon>Diptera</taxon>
        <taxon>Brachycera</taxon>
        <taxon>Muscomorpha</taxon>
        <taxon>Ephydroidea</taxon>
        <taxon>Drosophilidae</taxon>
        <taxon>Drosophila</taxon>
        <taxon>Sophophora</taxon>
    </lineage>
</organism>
<accession>A0A9Q0BLH0</accession>
<evidence type="ECO:0000313" key="3">
    <source>
        <dbReference type="Proteomes" id="UP001059596"/>
    </source>
</evidence>
<protein>
    <submittedName>
        <fullName evidence="2">Uncharacterized protein</fullName>
    </submittedName>
</protein>
<dbReference type="Proteomes" id="UP001059596">
    <property type="component" value="Unassembled WGS sequence"/>
</dbReference>
<evidence type="ECO:0000256" key="1">
    <source>
        <dbReference type="SAM" id="MobiDB-lite"/>
    </source>
</evidence>
<comment type="caution">
    <text evidence="2">The sequence shown here is derived from an EMBL/GenBank/DDBJ whole genome shotgun (WGS) entry which is preliminary data.</text>
</comment>
<dbReference type="EMBL" id="JAMKOV010000021">
    <property type="protein sequence ID" value="KAI8036246.1"/>
    <property type="molecule type" value="Genomic_DNA"/>
</dbReference>
<keyword evidence="3" id="KW-1185">Reference proteome</keyword>